<dbReference type="Proteomes" id="UP001158576">
    <property type="component" value="Chromosome 2"/>
</dbReference>
<feature type="signal peptide" evidence="1">
    <location>
        <begin position="1"/>
        <end position="16"/>
    </location>
</feature>
<keyword evidence="1" id="KW-0732">Signal</keyword>
<keyword evidence="3" id="KW-1185">Reference proteome</keyword>
<evidence type="ECO:0000313" key="3">
    <source>
        <dbReference type="Proteomes" id="UP001158576"/>
    </source>
</evidence>
<protein>
    <submittedName>
        <fullName evidence="2">Oidioi.mRNA.OKI2018_I69.chr2.g4600.t1.cds</fullName>
    </submittedName>
</protein>
<proteinExistence type="predicted"/>
<gene>
    <name evidence="2" type="ORF">OKIOD_LOCUS13365</name>
</gene>
<evidence type="ECO:0000313" key="2">
    <source>
        <dbReference type="EMBL" id="CAG5110173.1"/>
    </source>
</evidence>
<feature type="chain" id="PRO_5046496672" evidence="1">
    <location>
        <begin position="17"/>
        <end position="233"/>
    </location>
</feature>
<evidence type="ECO:0000256" key="1">
    <source>
        <dbReference type="SAM" id="SignalP"/>
    </source>
</evidence>
<sequence length="233" mass="26532">MKILSSILFAVSSAEGLFKAPKKDADGNRIKASHPQRRLQALNQFLCSWSQSGLPDGKNDRFCTRMTSFINQLDEAFNREQCSFYDPAVKNGGPNPDEETRGMVLRKNPNAKGRSVYRHRLVNGKHPVRRRRRNADEEDCEGMSDLACDRLAIQDLSTCTEEDKADPSLAAFCSPEELKLMRSQNSSDRKLKRLTTGIKKWCDRYIYDCHGPRVKETCETRARNILLNNKSDS</sequence>
<accession>A0ABN7SXU9</accession>
<name>A0ABN7SXU9_OIKDI</name>
<reference evidence="2 3" key="1">
    <citation type="submission" date="2021-04" db="EMBL/GenBank/DDBJ databases">
        <authorList>
            <person name="Bliznina A."/>
        </authorList>
    </citation>
    <scope>NUCLEOTIDE SEQUENCE [LARGE SCALE GENOMIC DNA]</scope>
</reference>
<dbReference type="EMBL" id="OU015567">
    <property type="protein sequence ID" value="CAG5110173.1"/>
    <property type="molecule type" value="Genomic_DNA"/>
</dbReference>
<organism evidence="2 3">
    <name type="scientific">Oikopleura dioica</name>
    <name type="common">Tunicate</name>
    <dbReference type="NCBI Taxonomy" id="34765"/>
    <lineage>
        <taxon>Eukaryota</taxon>
        <taxon>Metazoa</taxon>
        <taxon>Chordata</taxon>
        <taxon>Tunicata</taxon>
        <taxon>Appendicularia</taxon>
        <taxon>Copelata</taxon>
        <taxon>Oikopleuridae</taxon>
        <taxon>Oikopleura</taxon>
    </lineage>
</organism>